<dbReference type="PROSITE" id="PS50893">
    <property type="entry name" value="ABC_TRANSPORTER_2"/>
    <property type="match status" value="1"/>
</dbReference>
<feature type="domain" description="ABC transporter" evidence="5">
    <location>
        <begin position="10"/>
        <end position="242"/>
    </location>
</feature>
<evidence type="ECO:0000256" key="4">
    <source>
        <dbReference type="ARBA" id="ARBA00022840"/>
    </source>
</evidence>
<keyword evidence="4" id="KW-0067">ATP-binding</keyword>
<dbReference type="CDD" id="cd00267">
    <property type="entry name" value="ABC_ATPase"/>
    <property type="match status" value="1"/>
</dbReference>
<evidence type="ECO:0000313" key="6">
    <source>
        <dbReference type="EMBL" id="SBW08444.1"/>
    </source>
</evidence>
<dbReference type="InterPro" id="IPR003593">
    <property type="entry name" value="AAA+_ATPase"/>
</dbReference>
<evidence type="ECO:0000256" key="1">
    <source>
        <dbReference type="ARBA" id="ARBA00005417"/>
    </source>
</evidence>
<dbReference type="InterPro" id="IPR017871">
    <property type="entry name" value="ABC_transporter-like_CS"/>
</dbReference>
<comment type="similarity">
    <text evidence="1">Belongs to the ABC transporter superfamily.</text>
</comment>
<dbReference type="PANTHER" id="PTHR43117">
    <property type="entry name" value="OSMOPROTECTANT IMPORT ATP-BINDING PROTEIN OSMV"/>
    <property type="match status" value="1"/>
</dbReference>
<gene>
    <name evidence="6" type="ORF">KM92DES2_12494</name>
</gene>
<dbReference type="Pfam" id="PF00005">
    <property type="entry name" value="ABC_tran"/>
    <property type="match status" value="1"/>
</dbReference>
<evidence type="ECO:0000256" key="3">
    <source>
        <dbReference type="ARBA" id="ARBA00022741"/>
    </source>
</evidence>
<dbReference type="GO" id="GO:0005524">
    <property type="term" value="F:ATP binding"/>
    <property type="evidence" value="ECO:0007669"/>
    <property type="project" value="UniProtKB-KW"/>
</dbReference>
<dbReference type="InterPro" id="IPR027417">
    <property type="entry name" value="P-loop_NTPase"/>
</dbReference>
<reference evidence="6" key="1">
    <citation type="submission" date="2016-04" db="EMBL/GenBank/DDBJ databases">
        <authorList>
            <person name="Evans L.H."/>
            <person name="Alamgir A."/>
            <person name="Owens N."/>
            <person name="Weber N.D."/>
            <person name="Virtaneva K."/>
            <person name="Barbian K."/>
            <person name="Babar A."/>
            <person name="Rosenke K."/>
        </authorList>
    </citation>
    <scope>NUCLEOTIDE SEQUENCE</scope>
    <source>
        <strain evidence="6">92-2</strain>
    </source>
</reference>
<evidence type="ECO:0000256" key="2">
    <source>
        <dbReference type="ARBA" id="ARBA00022448"/>
    </source>
</evidence>
<dbReference type="SMART" id="SM00382">
    <property type="entry name" value="AAA"/>
    <property type="match status" value="1"/>
</dbReference>
<organism evidence="6">
    <name type="scientific">uncultured Desulfovibrio sp</name>
    <dbReference type="NCBI Taxonomy" id="167968"/>
    <lineage>
        <taxon>Bacteria</taxon>
        <taxon>Pseudomonadati</taxon>
        <taxon>Thermodesulfobacteriota</taxon>
        <taxon>Desulfovibrionia</taxon>
        <taxon>Desulfovibrionales</taxon>
        <taxon>Desulfovibrionaceae</taxon>
        <taxon>Desulfovibrio</taxon>
        <taxon>environmental samples</taxon>
    </lineage>
</organism>
<keyword evidence="2" id="KW-0813">Transport</keyword>
<dbReference type="GO" id="GO:0016887">
    <property type="term" value="F:ATP hydrolysis activity"/>
    <property type="evidence" value="ECO:0007669"/>
    <property type="project" value="InterPro"/>
</dbReference>
<dbReference type="PANTHER" id="PTHR43117:SF4">
    <property type="entry name" value="OSMOPROTECTANT IMPORT ATP-BINDING PROTEIN OSMV"/>
    <property type="match status" value="1"/>
</dbReference>
<dbReference type="Gene3D" id="3.40.50.300">
    <property type="entry name" value="P-loop containing nucleotide triphosphate hydrolases"/>
    <property type="match status" value="1"/>
</dbReference>
<dbReference type="PROSITE" id="PS00211">
    <property type="entry name" value="ABC_TRANSPORTER_1"/>
    <property type="match status" value="1"/>
</dbReference>
<sequence>MERENMELALRSLSLTPGRDKAGQPEKTQIHFRPGEITALLGPTGAGKSRFLSDIESLAAGDTPTGRTVLLNGAEPDEDTRFDLQGRLVAQLTQNMNFVLDMGVLDFLRTHALSREVPDPETAAARVFAAANELAGESFDGCTQLTQLSGGQSRALMIADTALLSWSPVLLIDEIENAGVDKRKALDLLLASDKIIVMATHDPVLALAADRRLVFEQGAVAAVLARTPAEDALLARLEDMERHWSDVREALRKGADMSPWII</sequence>
<accession>A0A212K9P7</accession>
<dbReference type="EMBL" id="FLUP01000001">
    <property type="protein sequence ID" value="SBW08444.1"/>
    <property type="molecule type" value="Genomic_DNA"/>
</dbReference>
<evidence type="ECO:0000259" key="5">
    <source>
        <dbReference type="PROSITE" id="PS50893"/>
    </source>
</evidence>
<proteinExistence type="inferred from homology"/>
<dbReference type="InterPro" id="IPR003439">
    <property type="entry name" value="ABC_transporter-like_ATP-bd"/>
</dbReference>
<name>A0A212K9P7_9BACT</name>
<protein>
    <recommendedName>
        <fullName evidence="5">ABC transporter domain-containing protein</fullName>
    </recommendedName>
</protein>
<dbReference type="AlphaFoldDB" id="A0A212K9P7"/>
<keyword evidence="3" id="KW-0547">Nucleotide-binding</keyword>
<dbReference type="RefSeq" id="WP_192113349.1">
    <property type="nucleotide sequence ID" value="NZ_CAKSVL010000011.1"/>
</dbReference>
<dbReference type="SUPFAM" id="SSF52540">
    <property type="entry name" value="P-loop containing nucleoside triphosphate hydrolases"/>
    <property type="match status" value="1"/>
</dbReference>